<organism evidence="2 3">
    <name type="scientific">Mojavia pulchra JT2-VF2</name>
    <dbReference type="NCBI Taxonomy" id="287848"/>
    <lineage>
        <taxon>Bacteria</taxon>
        <taxon>Bacillati</taxon>
        <taxon>Cyanobacteriota</taxon>
        <taxon>Cyanophyceae</taxon>
        <taxon>Nostocales</taxon>
        <taxon>Nostocaceae</taxon>
    </lineage>
</organism>
<feature type="domain" description="DUF2281" evidence="1">
    <location>
        <begin position="11"/>
        <end position="71"/>
    </location>
</feature>
<proteinExistence type="predicted"/>
<dbReference type="Proteomes" id="UP000715781">
    <property type="component" value="Unassembled WGS sequence"/>
</dbReference>
<protein>
    <submittedName>
        <fullName evidence="2">DUF2281 domain-containing protein</fullName>
    </submittedName>
</protein>
<accession>A0A951UGP8</accession>
<evidence type="ECO:0000313" key="2">
    <source>
        <dbReference type="EMBL" id="MBW4561275.1"/>
    </source>
</evidence>
<reference evidence="2" key="2">
    <citation type="journal article" date="2022" name="Microbiol. Resour. Announc.">
        <title>Metagenome Sequencing to Explore Phylogenomics of Terrestrial Cyanobacteria.</title>
        <authorList>
            <person name="Ward R.D."/>
            <person name="Stajich J.E."/>
            <person name="Johansen J.R."/>
            <person name="Huntemann M."/>
            <person name="Clum A."/>
            <person name="Foster B."/>
            <person name="Foster B."/>
            <person name="Roux S."/>
            <person name="Palaniappan K."/>
            <person name="Varghese N."/>
            <person name="Mukherjee S."/>
            <person name="Reddy T.B.K."/>
            <person name="Daum C."/>
            <person name="Copeland A."/>
            <person name="Chen I.A."/>
            <person name="Ivanova N.N."/>
            <person name="Kyrpides N.C."/>
            <person name="Shapiro N."/>
            <person name="Eloe-Fadrosh E.A."/>
            <person name="Pietrasiak N."/>
        </authorList>
    </citation>
    <scope>NUCLEOTIDE SEQUENCE</scope>
    <source>
        <strain evidence="2">JT2-VF2</strain>
    </source>
</reference>
<evidence type="ECO:0000313" key="3">
    <source>
        <dbReference type="Proteomes" id="UP000715781"/>
    </source>
</evidence>
<dbReference type="EMBL" id="JAHHHN010000004">
    <property type="protein sequence ID" value="MBW4561275.1"/>
    <property type="molecule type" value="Genomic_DNA"/>
</dbReference>
<sequence length="78" mass="8908">MTSQTLNITETLIAQLQTLPPEQQQMVVNFVEFLAQKNAQSQLSQNRKKRRVAGLHEGMGCISDDFNEPLPDEFWMGE</sequence>
<dbReference type="AlphaFoldDB" id="A0A951UGP8"/>
<dbReference type="InterPro" id="IPR018739">
    <property type="entry name" value="DUF2281"/>
</dbReference>
<dbReference type="Pfam" id="PF10047">
    <property type="entry name" value="DUF2281"/>
    <property type="match status" value="1"/>
</dbReference>
<evidence type="ECO:0000259" key="1">
    <source>
        <dbReference type="Pfam" id="PF10047"/>
    </source>
</evidence>
<reference evidence="2" key="1">
    <citation type="submission" date="2021-05" db="EMBL/GenBank/DDBJ databases">
        <authorList>
            <person name="Pietrasiak N."/>
            <person name="Ward R."/>
            <person name="Stajich J.E."/>
            <person name="Kurbessoian T."/>
        </authorList>
    </citation>
    <scope>NUCLEOTIDE SEQUENCE</scope>
    <source>
        <strain evidence="2">JT2-VF2</strain>
    </source>
</reference>
<name>A0A951UGP8_9NOST</name>
<gene>
    <name evidence="2" type="ORF">KME32_08960</name>
</gene>
<comment type="caution">
    <text evidence="2">The sequence shown here is derived from an EMBL/GenBank/DDBJ whole genome shotgun (WGS) entry which is preliminary data.</text>
</comment>